<dbReference type="Gene3D" id="3.50.30.30">
    <property type="match status" value="1"/>
</dbReference>
<dbReference type="Pfam" id="PF02225">
    <property type="entry name" value="PA"/>
    <property type="match status" value="1"/>
</dbReference>
<evidence type="ECO:0000313" key="2">
    <source>
        <dbReference type="EMBL" id="KAI9256670.1"/>
    </source>
</evidence>
<name>A0AAD5PC30_9FUNG</name>
<keyword evidence="3" id="KW-1185">Reference proteome</keyword>
<feature type="non-terminal residue" evidence="2">
    <location>
        <position position="1"/>
    </location>
</feature>
<dbReference type="EMBL" id="JAIXMP010000021">
    <property type="protein sequence ID" value="KAI9256670.1"/>
    <property type="molecule type" value="Genomic_DNA"/>
</dbReference>
<comment type="caution">
    <text evidence="2">The sequence shown here is derived from an EMBL/GenBank/DDBJ whole genome shotgun (WGS) entry which is preliminary data.</text>
</comment>
<dbReference type="InterPro" id="IPR003137">
    <property type="entry name" value="PA_domain"/>
</dbReference>
<accession>A0AAD5PC30</accession>
<evidence type="ECO:0000259" key="1">
    <source>
        <dbReference type="Pfam" id="PF02225"/>
    </source>
</evidence>
<reference evidence="2" key="1">
    <citation type="journal article" date="2022" name="IScience">
        <title>Evolution of zygomycete secretomes and the origins of terrestrial fungal ecologies.</title>
        <authorList>
            <person name="Chang Y."/>
            <person name="Wang Y."/>
            <person name="Mondo S."/>
            <person name="Ahrendt S."/>
            <person name="Andreopoulos W."/>
            <person name="Barry K."/>
            <person name="Beard J."/>
            <person name="Benny G.L."/>
            <person name="Blankenship S."/>
            <person name="Bonito G."/>
            <person name="Cuomo C."/>
            <person name="Desiro A."/>
            <person name="Gervers K.A."/>
            <person name="Hundley H."/>
            <person name="Kuo A."/>
            <person name="LaButti K."/>
            <person name="Lang B.F."/>
            <person name="Lipzen A."/>
            <person name="O'Donnell K."/>
            <person name="Pangilinan J."/>
            <person name="Reynolds N."/>
            <person name="Sandor L."/>
            <person name="Smith M.E."/>
            <person name="Tsang A."/>
            <person name="Grigoriev I.V."/>
            <person name="Stajich J.E."/>
            <person name="Spatafora J.W."/>
        </authorList>
    </citation>
    <scope>NUCLEOTIDE SEQUENCE</scope>
    <source>
        <strain evidence="2">RSA 2281</strain>
    </source>
</reference>
<dbReference type="InterPro" id="IPR046450">
    <property type="entry name" value="PA_dom_sf"/>
</dbReference>
<protein>
    <recommendedName>
        <fullName evidence="1">PA domain-containing protein</fullName>
    </recommendedName>
</protein>
<organism evidence="2 3">
    <name type="scientific">Phascolomyces articulosus</name>
    <dbReference type="NCBI Taxonomy" id="60185"/>
    <lineage>
        <taxon>Eukaryota</taxon>
        <taxon>Fungi</taxon>
        <taxon>Fungi incertae sedis</taxon>
        <taxon>Mucoromycota</taxon>
        <taxon>Mucoromycotina</taxon>
        <taxon>Mucoromycetes</taxon>
        <taxon>Mucorales</taxon>
        <taxon>Lichtheimiaceae</taxon>
        <taxon>Phascolomyces</taxon>
    </lineage>
</organism>
<dbReference type="SUPFAM" id="SSF52025">
    <property type="entry name" value="PA domain"/>
    <property type="match status" value="1"/>
</dbReference>
<evidence type="ECO:0000313" key="3">
    <source>
        <dbReference type="Proteomes" id="UP001209540"/>
    </source>
</evidence>
<dbReference type="AlphaFoldDB" id="A0AAD5PC30"/>
<dbReference type="Proteomes" id="UP001209540">
    <property type="component" value="Unassembled WGS sequence"/>
</dbReference>
<proteinExistence type="predicted"/>
<gene>
    <name evidence="2" type="ORF">BDA99DRAFT_517039</name>
</gene>
<feature type="domain" description="PA" evidence="1">
    <location>
        <begin position="43"/>
        <end position="106"/>
    </location>
</feature>
<reference evidence="2" key="2">
    <citation type="submission" date="2023-02" db="EMBL/GenBank/DDBJ databases">
        <authorList>
            <consortium name="DOE Joint Genome Institute"/>
            <person name="Mondo S.J."/>
            <person name="Chang Y."/>
            <person name="Wang Y."/>
            <person name="Ahrendt S."/>
            <person name="Andreopoulos W."/>
            <person name="Barry K."/>
            <person name="Beard J."/>
            <person name="Benny G.L."/>
            <person name="Blankenship S."/>
            <person name="Bonito G."/>
            <person name="Cuomo C."/>
            <person name="Desiro A."/>
            <person name="Gervers K.A."/>
            <person name="Hundley H."/>
            <person name="Kuo A."/>
            <person name="LaButti K."/>
            <person name="Lang B.F."/>
            <person name="Lipzen A."/>
            <person name="O'Donnell K."/>
            <person name="Pangilinan J."/>
            <person name="Reynolds N."/>
            <person name="Sandor L."/>
            <person name="Smith M.W."/>
            <person name="Tsang A."/>
            <person name="Grigoriev I.V."/>
            <person name="Stajich J.E."/>
            <person name="Spatafora J.W."/>
        </authorList>
    </citation>
    <scope>NUCLEOTIDE SEQUENCE</scope>
    <source>
        <strain evidence="2">RSA 2281</strain>
    </source>
</reference>
<sequence>MTYADHAAAFGPRISENGKLGFLAEPEQDPTGCSLVTLPPLEENWIALVRRGGCSFITKIRSMQQSGAIAVVVGDPEHPGRWITMYAPGDTSDVLIPSVFLAQEEYLTILSLTRTSSEPLPIRLQLDDFISWYEKKKEGKIEL</sequence>